<evidence type="ECO:0000313" key="5">
    <source>
        <dbReference type="Proteomes" id="UP000198431"/>
    </source>
</evidence>
<dbReference type="EMBL" id="FRBX01000001">
    <property type="protein sequence ID" value="SHL39369.1"/>
    <property type="molecule type" value="Genomic_DNA"/>
</dbReference>
<dbReference type="EMBL" id="MUHB01000008">
    <property type="protein sequence ID" value="OXB04835.1"/>
    <property type="molecule type" value="Genomic_DNA"/>
</dbReference>
<protein>
    <recommendedName>
        <fullName evidence="6">DUF1294 domain-containing protein</fullName>
    </recommendedName>
</protein>
<gene>
    <name evidence="2" type="ORF">B0A72_10150</name>
    <name evidence="3" type="ORF">SAMN05444387_0490</name>
</gene>
<keyword evidence="1" id="KW-0812">Transmembrane</keyword>
<keyword evidence="1" id="KW-1133">Transmembrane helix</keyword>
<evidence type="ECO:0000313" key="2">
    <source>
        <dbReference type="EMBL" id="OXB04835.1"/>
    </source>
</evidence>
<reference evidence="2 5" key="1">
    <citation type="submission" date="2016-11" db="EMBL/GenBank/DDBJ databases">
        <title>Whole genomes of Flavobacteriaceae.</title>
        <authorList>
            <person name="Stine C."/>
            <person name="Li C."/>
            <person name="Tadesse D."/>
        </authorList>
    </citation>
    <scope>NUCLEOTIDE SEQUENCE [LARGE SCALE GENOMIC DNA]</scope>
    <source>
        <strain evidence="2 5">ATCC 19366</strain>
    </source>
</reference>
<evidence type="ECO:0000313" key="4">
    <source>
        <dbReference type="Proteomes" id="UP000184216"/>
    </source>
</evidence>
<proteinExistence type="predicted"/>
<feature type="transmembrane region" description="Helical" evidence="1">
    <location>
        <begin position="37"/>
        <end position="60"/>
    </location>
</feature>
<dbReference type="AlphaFoldDB" id="A0AB36P194"/>
<comment type="caution">
    <text evidence="2">The sequence shown here is derived from an EMBL/GenBank/DDBJ whole genome shotgun (WGS) entry which is preliminary data.</text>
</comment>
<accession>A0AB36P194</accession>
<evidence type="ECO:0000313" key="3">
    <source>
        <dbReference type="EMBL" id="SHL39369.1"/>
    </source>
</evidence>
<keyword evidence="4" id="KW-1185">Reference proteome</keyword>
<name>A0AB36P194_9FLAO</name>
<keyword evidence="1" id="KW-0472">Membrane</keyword>
<reference evidence="3 4" key="2">
    <citation type="submission" date="2016-11" db="EMBL/GenBank/DDBJ databases">
        <authorList>
            <person name="Varghese N."/>
            <person name="Submissions S."/>
        </authorList>
    </citation>
    <scope>NUCLEOTIDE SEQUENCE [LARGE SCALE GENOMIC DNA]</scope>
    <source>
        <strain evidence="3 4">DSM 6368</strain>
    </source>
</reference>
<evidence type="ECO:0008006" key="6">
    <source>
        <dbReference type="Google" id="ProtNLM"/>
    </source>
</evidence>
<dbReference type="Proteomes" id="UP000184216">
    <property type="component" value="Unassembled WGS sequence"/>
</dbReference>
<organism evidence="2 5">
    <name type="scientific">Flavobacterium pectinovorum</name>
    <dbReference type="NCBI Taxonomy" id="29533"/>
    <lineage>
        <taxon>Bacteria</taxon>
        <taxon>Pseudomonadati</taxon>
        <taxon>Bacteroidota</taxon>
        <taxon>Flavobacteriia</taxon>
        <taxon>Flavobacteriales</taxon>
        <taxon>Flavobacteriaceae</taxon>
        <taxon>Flavobacterium</taxon>
    </lineage>
</organism>
<evidence type="ECO:0000256" key="1">
    <source>
        <dbReference type="SAM" id="Phobius"/>
    </source>
</evidence>
<sequence>MIEYHANLGGLWWWILIKFCKTKLSDEQTNEKRRRNLYFLFFINIFFVSIATIFLIYPIYF</sequence>
<dbReference type="Proteomes" id="UP000198431">
    <property type="component" value="Unassembled WGS sequence"/>
</dbReference>